<dbReference type="SUPFAM" id="SSF51126">
    <property type="entry name" value="Pectin lyase-like"/>
    <property type="match status" value="1"/>
</dbReference>
<dbReference type="Gene3D" id="2.160.20.10">
    <property type="entry name" value="Single-stranded right-handed beta-helix, Pectin lyase-like"/>
    <property type="match status" value="1"/>
</dbReference>
<dbReference type="EC" id="5.1.3.-" evidence="2"/>
<name>D7FZF9_ECTSI</name>
<dbReference type="InterPro" id="IPR011050">
    <property type="entry name" value="Pectin_lyase_fold/virulence"/>
</dbReference>
<dbReference type="Proteomes" id="UP000002630">
    <property type="component" value="Linkage Group LG33"/>
</dbReference>
<dbReference type="NCBIfam" id="TIGR03804">
    <property type="entry name" value="para_beta_helix"/>
    <property type="match status" value="1"/>
</dbReference>
<dbReference type="SMART" id="SM00710">
    <property type="entry name" value="PbH1"/>
    <property type="match status" value="6"/>
</dbReference>
<accession>D7FZF9</accession>
<gene>
    <name evidence="2" type="primary">MEP15</name>
    <name evidence="2" type="ORF">Esi_0367_0010</name>
</gene>
<dbReference type="AlphaFoldDB" id="D7FZF9"/>
<sequence length="552" mass="60549">MVRVEGGRPNGAAAKKIVAVLVAAALGNTRSAAATTVATNCPPMDLVNHNITDYIRWSTMSDRLYLENGACATMTDIYESRIDTYTGENKGPVYPFDETTGGITNNVTGSWYLGSSLYVTEGARLVVQGLSKGGDCDHLLLASSAEKFINVRAYGGEIMLDGTHVESWDLLEGTVDENYDDGRSYLSAISEVIINPAMECEGMATNDMGEARMDIIDSEINHLGHYESESYGIAYKVRGFCNDLSNPELFETVGVTGDILGSHIHHLYFGHYSYGHQGGNWSYNTVHDNVGYGFDPHDDSDYVTISNNEVYNNGWHGIIASKRCDHVTIENNHVYDNGHVTDAGKITGNGIMLHRSCDYATVRGNVVENNMDSGVAVYESSNCEISQNNLSRNKNGIRMSMGSANNLAFENHIVINGEDERYAIYLYRGNDTPAVEGSDGRPRNNRVFDNSLMSDNAVVMARNADDNIIEGNTIFGRESRFVDSFNTLWYGNSVPDVHEFKLEDGSCFDPESDMDYVAGEAGGGDGDGSWSSTLSYSYDFGYEYEEGFFCGV</sequence>
<dbReference type="EMBL" id="FN649758">
    <property type="protein sequence ID" value="CBJ32776.1"/>
    <property type="molecule type" value="Genomic_DNA"/>
</dbReference>
<dbReference type="InParanoid" id="D7FZF9"/>
<dbReference type="EMBL" id="FN648561">
    <property type="protein sequence ID" value="CBJ32776.1"/>
    <property type="molecule type" value="Genomic_DNA"/>
</dbReference>
<organism evidence="2 3">
    <name type="scientific">Ectocarpus siliculosus</name>
    <name type="common">Brown alga</name>
    <name type="synonym">Conferva siliculosa</name>
    <dbReference type="NCBI Taxonomy" id="2880"/>
    <lineage>
        <taxon>Eukaryota</taxon>
        <taxon>Sar</taxon>
        <taxon>Stramenopiles</taxon>
        <taxon>Ochrophyta</taxon>
        <taxon>PX clade</taxon>
        <taxon>Phaeophyceae</taxon>
        <taxon>Ectocarpales</taxon>
        <taxon>Ectocarpaceae</taxon>
        <taxon>Ectocarpus</taxon>
    </lineage>
</organism>
<reference evidence="2 3" key="1">
    <citation type="journal article" date="2010" name="Nature">
        <title>The Ectocarpus genome and the independent evolution of multicellularity in brown algae.</title>
        <authorList>
            <person name="Cock J.M."/>
            <person name="Sterck L."/>
            <person name="Rouze P."/>
            <person name="Scornet D."/>
            <person name="Allen A.E."/>
            <person name="Amoutzias G."/>
            <person name="Anthouard V."/>
            <person name="Artiguenave F."/>
            <person name="Aury J.M."/>
            <person name="Badger J.H."/>
            <person name="Beszteri B."/>
            <person name="Billiau K."/>
            <person name="Bonnet E."/>
            <person name="Bothwell J.H."/>
            <person name="Bowler C."/>
            <person name="Boyen C."/>
            <person name="Brownlee C."/>
            <person name="Carrano C.J."/>
            <person name="Charrier B."/>
            <person name="Cho G.Y."/>
            <person name="Coelho S.M."/>
            <person name="Collen J."/>
            <person name="Corre E."/>
            <person name="Da Silva C."/>
            <person name="Delage L."/>
            <person name="Delaroque N."/>
            <person name="Dittami S.M."/>
            <person name="Doulbeau S."/>
            <person name="Elias M."/>
            <person name="Farnham G."/>
            <person name="Gachon C.M."/>
            <person name="Gschloessl B."/>
            <person name="Heesch S."/>
            <person name="Jabbari K."/>
            <person name="Jubin C."/>
            <person name="Kawai H."/>
            <person name="Kimura K."/>
            <person name="Kloareg B."/>
            <person name="Kupper F.C."/>
            <person name="Lang D."/>
            <person name="Le Bail A."/>
            <person name="Leblanc C."/>
            <person name="Lerouge P."/>
            <person name="Lohr M."/>
            <person name="Lopez P.J."/>
            <person name="Martens C."/>
            <person name="Maumus F."/>
            <person name="Michel G."/>
            <person name="Miranda-Saavedra D."/>
            <person name="Morales J."/>
            <person name="Moreau H."/>
            <person name="Motomura T."/>
            <person name="Nagasato C."/>
            <person name="Napoli C.A."/>
            <person name="Nelson D.R."/>
            <person name="Nyvall-Collen P."/>
            <person name="Peters A.F."/>
            <person name="Pommier C."/>
            <person name="Potin P."/>
            <person name="Poulain J."/>
            <person name="Quesneville H."/>
            <person name="Read B."/>
            <person name="Rensing S.A."/>
            <person name="Ritter A."/>
            <person name="Rousvoal S."/>
            <person name="Samanta M."/>
            <person name="Samson G."/>
            <person name="Schroeder D.C."/>
            <person name="Segurens B."/>
            <person name="Strittmatter M."/>
            <person name="Tonon T."/>
            <person name="Tregear J.W."/>
            <person name="Valentin K."/>
            <person name="von Dassow P."/>
            <person name="Yamagishi T."/>
            <person name="Van de Peer Y."/>
            <person name="Wincker P."/>
        </authorList>
    </citation>
    <scope>NUCLEOTIDE SEQUENCE [LARGE SCALE GENOMIC DNA]</scope>
    <source>
        <strain evidence="3">Ec32 / CCAP1310/4</strain>
    </source>
</reference>
<evidence type="ECO:0000259" key="1">
    <source>
        <dbReference type="Pfam" id="PF13229"/>
    </source>
</evidence>
<dbReference type="InterPro" id="IPR022441">
    <property type="entry name" value="Para_beta_helix_rpt-2"/>
</dbReference>
<proteinExistence type="predicted"/>
<dbReference type="GO" id="GO:0016853">
    <property type="term" value="F:isomerase activity"/>
    <property type="evidence" value="ECO:0007669"/>
    <property type="project" value="UniProtKB-KW"/>
</dbReference>
<evidence type="ECO:0000313" key="3">
    <source>
        <dbReference type="Proteomes" id="UP000002630"/>
    </source>
</evidence>
<keyword evidence="2" id="KW-0413">Isomerase</keyword>
<dbReference type="Pfam" id="PF13229">
    <property type="entry name" value="Beta_helix"/>
    <property type="match status" value="1"/>
</dbReference>
<dbReference type="OrthoDB" id="10279376at2759"/>
<protein>
    <submittedName>
        <fullName evidence="2">Mannuronan C-5-epimerase</fullName>
        <ecNumber evidence="2">5.1.3.-</ecNumber>
    </submittedName>
</protein>
<keyword evidence="3" id="KW-1185">Reference proteome</keyword>
<dbReference type="InterPro" id="IPR039448">
    <property type="entry name" value="Beta_helix"/>
</dbReference>
<feature type="domain" description="Right handed beta helix" evidence="1">
    <location>
        <begin position="259"/>
        <end position="407"/>
    </location>
</feature>
<dbReference type="InterPro" id="IPR006626">
    <property type="entry name" value="PbH1"/>
</dbReference>
<dbReference type="InterPro" id="IPR012334">
    <property type="entry name" value="Pectin_lyas_fold"/>
</dbReference>
<evidence type="ECO:0000313" key="2">
    <source>
        <dbReference type="EMBL" id="CBJ32776.1"/>
    </source>
</evidence>